<dbReference type="EMBL" id="DYXT01000017">
    <property type="protein sequence ID" value="HJE38659.1"/>
    <property type="molecule type" value="Genomic_DNA"/>
</dbReference>
<evidence type="ECO:0000313" key="2">
    <source>
        <dbReference type="Proteomes" id="UP000711407"/>
    </source>
</evidence>
<reference evidence="1" key="2">
    <citation type="submission" date="2021-09" db="EMBL/GenBank/DDBJ databases">
        <authorList>
            <person name="Gilroy R."/>
        </authorList>
    </citation>
    <scope>NUCLEOTIDE SEQUENCE</scope>
    <source>
        <strain evidence="1">4100</strain>
    </source>
</reference>
<sequence>MARSRTYRKSLLSWTVAVGCLAIVLLVTSCNDTDDNPQYRDASVTNLVTYVGQDGGAVFDYISIDDAPPVRLYTDANIDTDVSYGQRYLMTYYPVNGDDSESGFVTPLRLAPVTTLGVSEKDISMFPDWDKYGVYLMAAWRTGTYLNIRCKLPVSDSPRLLALVTSEEDDGVLYLVHQAPDDATFDRTYYISFDMAGYLSEHPSLGAVEVHINNTNLKEDVITFPISK</sequence>
<accession>A0A4Q0UBN8</accession>
<dbReference type="Proteomes" id="UP000711407">
    <property type="component" value="Unassembled WGS sequence"/>
</dbReference>
<comment type="caution">
    <text evidence="1">The sequence shown here is derived from an EMBL/GenBank/DDBJ whole genome shotgun (WGS) entry which is preliminary data.</text>
</comment>
<protein>
    <submittedName>
        <fullName evidence="1">Uncharacterized protein</fullName>
    </submittedName>
</protein>
<organism evidence="1 2">
    <name type="scientific">Candidatus Amulumruptor caecigallinarius</name>
    <dbReference type="NCBI Taxonomy" id="2109911"/>
    <lineage>
        <taxon>Bacteria</taxon>
        <taxon>Pseudomonadati</taxon>
        <taxon>Bacteroidota</taxon>
        <taxon>Bacteroidia</taxon>
        <taxon>Bacteroidales</taxon>
        <taxon>Muribaculaceae</taxon>
        <taxon>Candidatus Amulumruptor</taxon>
    </lineage>
</organism>
<evidence type="ECO:0000313" key="1">
    <source>
        <dbReference type="EMBL" id="HJE38659.1"/>
    </source>
</evidence>
<gene>
    <name evidence="1" type="ORF">K8V47_02700</name>
</gene>
<dbReference type="PROSITE" id="PS51257">
    <property type="entry name" value="PROKAR_LIPOPROTEIN"/>
    <property type="match status" value="1"/>
</dbReference>
<name>A0A4Q0UBN8_9BACT</name>
<reference evidence="1" key="1">
    <citation type="journal article" date="2021" name="PeerJ">
        <title>Extensive microbial diversity within the chicken gut microbiome revealed by metagenomics and culture.</title>
        <authorList>
            <person name="Gilroy R."/>
            <person name="Ravi A."/>
            <person name="Getino M."/>
            <person name="Pursley I."/>
            <person name="Horton D.L."/>
            <person name="Alikhan N.F."/>
            <person name="Baker D."/>
            <person name="Gharbi K."/>
            <person name="Hall N."/>
            <person name="Watson M."/>
            <person name="Adriaenssens E.M."/>
            <person name="Foster-Nyarko E."/>
            <person name="Jarju S."/>
            <person name="Secka A."/>
            <person name="Antonio M."/>
            <person name="Oren A."/>
            <person name="Chaudhuri R.R."/>
            <person name="La Ragione R."/>
            <person name="Hildebrand F."/>
            <person name="Pallen M.J."/>
        </authorList>
    </citation>
    <scope>NUCLEOTIDE SEQUENCE</scope>
    <source>
        <strain evidence="1">4100</strain>
    </source>
</reference>
<dbReference type="Gene3D" id="2.60.40.2370">
    <property type="entry name" value="NigD-like, C-terminal beta sandwich domain"/>
    <property type="match status" value="1"/>
</dbReference>
<proteinExistence type="predicted"/>
<dbReference type="AlphaFoldDB" id="A0A4Q0UBN8"/>
<dbReference type="InterPro" id="IPR038143">
    <property type="entry name" value="NigD-like_C_dom_sf"/>
</dbReference>